<reference evidence="18" key="2">
    <citation type="submission" date="2025-08" db="UniProtKB">
        <authorList>
            <consortium name="Ensembl"/>
        </authorList>
    </citation>
    <scope>IDENTIFICATION</scope>
</reference>
<dbReference type="Gene3D" id="3.40.50.11950">
    <property type="match status" value="1"/>
</dbReference>
<evidence type="ECO:0000313" key="18">
    <source>
        <dbReference type="Ensembl" id="ENSPMRP00000035580.1"/>
    </source>
</evidence>
<dbReference type="CDD" id="cd07061">
    <property type="entry name" value="HP_HAP_like"/>
    <property type="match status" value="1"/>
</dbReference>
<keyword evidence="11" id="KW-0472">Membrane</keyword>
<evidence type="ECO:0000256" key="8">
    <source>
        <dbReference type="ARBA" id="ARBA00022741"/>
    </source>
</evidence>
<feature type="domain" description="VIP1 N-terminal" evidence="17">
    <location>
        <begin position="56"/>
        <end position="145"/>
    </location>
</feature>
<protein>
    <recommendedName>
        <fullName evidence="15">Inositol hexakisphosphate and diphosphoinositol-pentakisphosphate kinase</fullName>
        <ecNumber evidence="15">2.7.4.24</ecNumber>
    </recommendedName>
</protein>
<evidence type="ECO:0000256" key="14">
    <source>
        <dbReference type="ARBA" id="ARBA00037056"/>
    </source>
</evidence>
<feature type="compositionally biased region" description="Low complexity" evidence="16">
    <location>
        <begin position="1257"/>
        <end position="1270"/>
    </location>
</feature>
<dbReference type="GO" id="GO:0005524">
    <property type="term" value="F:ATP binding"/>
    <property type="evidence" value="ECO:0007669"/>
    <property type="project" value="UniProtKB-KW"/>
</dbReference>
<evidence type="ECO:0000256" key="7">
    <source>
        <dbReference type="ARBA" id="ARBA00022679"/>
    </source>
</evidence>
<reference evidence="18" key="3">
    <citation type="submission" date="2025-09" db="UniProtKB">
        <authorList>
            <consortium name="Ensembl"/>
        </authorList>
    </citation>
    <scope>IDENTIFICATION</scope>
</reference>
<keyword evidence="9 15" id="KW-0418">Kinase</keyword>
<dbReference type="GO" id="GO:0005886">
    <property type="term" value="C:plasma membrane"/>
    <property type="evidence" value="ECO:0007669"/>
    <property type="project" value="UniProtKB-SubCell"/>
</dbReference>
<evidence type="ECO:0000313" key="19">
    <source>
        <dbReference type="Proteomes" id="UP000472272"/>
    </source>
</evidence>
<dbReference type="FunFam" id="3.40.50.11950:FF:000001">
    <property type="entry name" value="Inositol hexakisphosphate and diphosphoinositol-pentakisphosphate kinase"/>
    <property type="match status" value="1"/>
</dbReference>
<evidence type="ECO:0000256" key="5">
    <source>
        <dbReference type="ARBA" id="ARBA00022490"/>
    </source>
</evidence>
<keyword evidence="19" id="KW-1185">Reference proteome</keyword>
<dbReference type="FunFam" id="3.40.50.11950:FF:000003">
    <property type="entry name" value="Inositol hexakisphosphate and diphosphoinositol-pentakisphosphate kinase"/>
    <property type="match status" value="1"/>
</dbReference>
<dbReference type="InterPro" id="IPR040557">
    <property type="entry name" value="VIP1_N"/>
</dbReference>
<evidence type="ECO:0000256" key="10">
    <source>
        <dbReference type="ARBA" id="ARBA00022840"/>
    </source>
</evidence>
<organism evidence="18 19">
    <name type="scientific">Podarcis muralis</name>
    <name type="common">Wall lizard</name>
    <name type="synonym">Lacerta muralis</name>
    <dbReference type="NCBI Taxonomy" id="64176"/>
    <lineage>
        <taxon>Eukaryota</taxon>
        <taxon>Metazoa</taxon>
        <taxon>Chordata</taxon>
        <taxon>Craniata</taxon>
        <taxon>Vertebrata</taxon>
        <taxon>Euteleostomi</taxon>
        <taxon>Lepidosauria</taxon>
        <taxon>Squamata</taxon>
        <taxon>Bifurcata</taxon>
        <taxon>Unidentata</taxon>
        <taxon>Episquamata</taxon>
        <taxon>Laterata</taxon>
        <taxon>Lacertibaenia</taxon>
        <taxon>Lacertidae</taxon>
        <taxon>Podarcis</taxon>
    </lineage>
</organism>
<dbReference type="GO" id="GO:0032958">
    <property type="term" value="P:inositol phosphate biosynthetic process"/>
    <property type="evidence" value="ECO:0007669"/>
    <property type="project" value="TreeGrafter"/>
</dbReference>
<dbReference type="Pfam" id="PF00328">
    <property type="entry name" value="His_Phos_2"/>
    <property type="match status" value="1"/>
</dbReference>
<feature type="region of interest" description="Disordered" evidence="16">
    <location>
        <begin position="1"/>
        <end position="32"/>
    </location>
</feature>
<evidence type="ECO:0000259" key="17">
    <source>
        <dbReference type="Pfam" id="PF18086"/>
    </source>
</evidence>
<evidence type="ECO:0000256" key="11">
    <source>
        <dbReference type="ARBA" id="ARBA00023136"/>
    </source>
</evidence>
<comment type="similarity">
    <text evidence="3 15">Belongs to the histidine acid phosphatase family. VIP1 subfamily.</text>
</comment>
<dbReference type="Ensembl" id="ENSPMRT00000037717.1">
    <property type="protein sequence ID" value="ENSPMRP00000035580.1"/>
    <property type="gene ID" value="ENSPMRG00000022980.1"/>
</dbReference>
<dbReference type="PANTHER" id="PTHR12750:SF11">
    <property type="entry name" value="INOSITOL HEXAKISPHOSPHATE AND DIPHOSPHOINOSITOL-PENTAKISPHOSPHATE KINASE 1"/>
    <property type="match status" value="1"/>
</dbReference>
<comment type="function">
    <text evidence="14">Bifunctional inositol kinase that acts in concert with the IP6K kinases IP6K1, IP6K2 and IP6K3 to synthesize the diphosphate group-containing inositol pyrophosphates diphosphoinositol pentakisphosphate, PP-InsP5, and bis-diphosphoinositol tetrakisphosphate, (PP)2-InsP4. PP-InsP5 and (PP)2-InsP4, also respectively called InsP7 and InsP8, regulate a variety of cellular processes, including apoptosis, vesicle trafficking, cytoskeletal dynamics, exocytosis, insulin signaling and neutrophil activation. Phosphorylates inositol hexakisphosphate (InsP6) at position 1 to produce PP-InsP5 which is in turn phosphorylated by IP6Ks to produce (PP)2-InsP4. Alternatively, phosphorylates PP-InsP5 at position 1, produced by IP6Ks from InsP6, to produce (PP)2-InsP4. Activated when cells are exposed to hyperosmotic stress.</text>
</comment>
<keyword evidence="10 15" id="KW-0067">ATP-binding</keyword>
<dbReference type="Pfam" id="PF18086">
    <property type="entry name" value="PPIP5K2_N"/>
    <property type="match status" value="1"/>
</dbReference>
<accession>A0A670KGY6</accession>
<evidence type="ECO:0000256" key="1">
    <source>
        <dbReference type="ARBA" id="ARBA00004236"/>
    </source>
</evidence>
<evidence type="ECO:0000256" key="6">
    <source>
        <dbReference type="ARBA" id="ARBA00022553"/>
    </source>
</evidence>
<keyword evidence="6" id="KW-0597">Phosphoprotein</keyword>
<dbReference type="InterPro" id="IPR029033">
    <property type="entry name" value="His_PPase_superfam"/>
</dbReference>
<dbReference type="GO" id="GO:0006020">
    <property type="term" value="P:inositol metabolic process"/>
    <property type="evidence" value="ECO:0007669"/>
    <property type="project" value="TreeGrafter"/>
</dbReference>
<feature type="region of interest" description="Disordered" evidence="16">
    <location>
        <begin position="1226"/>
        <end position="1282"/>
    </location>
</feature>
<reference evidence="18 19" key="1">
    <citation type="journal article" date="2019" name="Proc. Natl. Acad. Sci. U.S.A.">
        <title>Regulatory changes in pterin and carotenoid genes underlie balanced color polymorphisms in the wall lizard.</title>
        <authorList>
            <person name="Andrade P."/>
            <person name="Pinho C."/>
            <person name="Perez I de Lanuza G."/>
            <person name="Afonso S."/>
            <person name="Brejcha J."/>
            <person name="Rubin C.J."/>
            <person name="Wallerman O."/>
            <person name="Pereira P."/>
            <person name="Sabatino S.J."/>
            <person name="Bellati A."/>
            <person name="Pellitteri-Rosa D."/>
            <person name="Bosakova Z."/>
            <person name="Bunikis I."/>
            <person name="Carretero M.A."/>
            <person name="Feiner N."/>
            <person name="Marsik P."/>
            <person name="Pauperio F."/>
            <person name="Salvi D."/>
            <person name="Soler L."/>
            <person name="While G.M."/>
            <person name="Uller T."/>
            <person name="Font E."/>
            <person name="Andersson L."/>
            <person name="Carneiro M."/>
        </authorList>
    </citation>
    <scope>NUCLEOTIDE SEQUENCE</scope>
</reference>
<dbReference type="Gene3D" id="3.40.50.1240">
    <property type="entry name" value="Phosphoglycerate mutase-like"/>
    <property type="match status" value="1"/>
</dbReference>
<dbReference type="InterPro" id="IPR037446">
    <property type="entry name" value="His_Pase_VIP1"/>
</dbReference>
<comment type="subcellular location">
    <subcellularLocation>
        <location evidence="1">Cell membrane</location>
    </subcellularLocation>
    <subcellularLocation>
        <location evidence="2 15">Cytoplasm</location>
        <location evidence="2 15">Cytosol</location>
    </subcellularLocation>
</comment>
<dbReference type="InterPro" id="IPR033379">
    <property type="entry name" value="Acid_Pase_AS"/>
</dbReference>
<dbReference type="GeneTree" id="ENSGT00390000009048"/>
<dbReference type="SUPFAM" id="SSF53254">
    <property type="entry name" value="Phosphoglycerate mutase-like"/>
    <property type="match status" value="1"/>
</dbReference>
<evidence type="ECO:0000256" key="4">
    <source>
        <dbReference type="ARBA" id="ARBA00022475"/>
    </source>
</evidence>
<feature type="compositionally biased region" description="Basic and acidic residues" evidence="16">
    <location>
        <begin position="1153"/>
        <end position="1170"/>
    </location>
</feature>
<name>A0A670KGY6_PODMU</name>
<comment type="catalytic activity">
    <reaction evidence="12">
        <text>5-diphospho-1D-myo-inositol 1,2,3,4,6-pentakisphosphate + ATP + H(+) = 1,5-bis(diphospho)-1D-myo-inositol 2,3,4,6-tetrakisphosphate + ADP</text>
        <dbReference type="Rhea" id="RHEA:10276"/>
        <dbReference type="ChEBI" id="CHEBI:15378"/>
        <dbReference type="ChEBI" id="CHEBI:30616"/>
        <dbReference type="ChEBI" id="CHEBI:58628"/>
        <dbReference type="ChEBI" id="CHEBI:77983"/>
        <dbReference type="ChEBI" id="CHEBI:456216"/>
        <dbReference type="EC" id="2.7.4.24"/>
    </reaction>
    <physiologicalReaction direction="left-to-right" evidence="12">
        <dbReference type="Rhea" id="RHEA:10277"/>
    </physiologicalReaction>
</comment>
<proteinExistence type="inferred from homology"/>
<evidence type="ECO:0000256" key="3">
    <source>
        <dbReference type="ARBA" id="ARBA00005609"/>
    </source>
</evidence>
<feature type="region of interest" description="Disordered" evidence="16">
    <location>
        <begin position="1088"/>
        <end position="1214"/>
    </location>
</feature>
<dbReference type="GO" id="GO:0000828">
    <property type="term" value="F:inositol hexakisphosphate kinase activity"/>
    <property type="evidence" value="ECO:0007669"/>
    <property type="project" value="UniProtKB-ARBA"/>
</dbReference>
<dbReference type="PROSITE" id="PS00616">
    <property type="entry name" value="HIS_ACID_PHOSPHAT_1"/>
    <property type="match status" value="1"/>
</dbReference>
<dbReference type="GO" id="GO:0005829">
    <property type="term" value="C:cytosol"/>
    <property type="evidence" value="ECO:0007669"/>
    <property type="project" value="UniProtKB-SubCell"/>
</dbReference>
<comment type="function">
    <text evidence="15">Bifunctional inositol kinase that acts in concert with the IP6K kinases to synthesize the diphosphate group-containing inositol pyrophosphates diphosphoinositol pentakisphosphate, PP-InsP5, and bis-diphosphoinositol tetrakisphosphate, (PP)2-InsP4. PP-InsP5 and (PP)2-InsP4, also respectively called InsP7 and InsP8, may regulate a variety of cellular processes, including apoptosis, vesicle trafficking, cytoskeletal dynamics, and exocytosis. Phosphorylates inositol hexakisphosphate (InsP6).</text>
</comment>
<dbReference type="EC" id="2.7.4.24" evidence="15"/>
<sequence>MSSWTTTVEGDGTTPKFFVGSRDDEVDLPGSDMKMDEIDFFEDDEEEEESPPERQIVVGICAMTKKSKSKPMTQILERLCKFEYITVVIMGEDVILNEPVENWPPCDCLISFHSKGFPLDKAVAYAKLRSPFLINDLNMQYYIQDRREVYRILQQEGIDLPRYAVLNRDPDKPDECNLVEGEDHVEVNGAIFPKPFVEKPVSAEDHNVYIYYPTSAGGGSQRLFRKIGSRSSVYSPESNVRKTGSYIYEEFMPTDGTDVKVYTVGPDYAHAEARKSPALDGKVERDSEGKEIRYPVMLTAIEKLVARKVCVAFKQTVCGFDLLRANGHSFVCDVNGFSFVKNSMKYYDDCAKILGNIIMRELAPQFQIPWSIPTEAEDIPIVPTTSGTMMELRCVIAVIRHGDRTPKQKMKMEVKHPRFFALFEKYEGYKAGKLKLKKPEQLQEVLDIARLLVLEEGAHEDSEAEEQKSKLEQLKTVLEMYGHFSGINRKVQLTYLPHGRSKASSEEEEARKEASPSLLLVLKWGGELTPAGRVQAEELGRAFRCMYPGGQGDYAGFPGCGLLRLHSTYRHDLKIYASDEGRVQMTAAAFAKGLLALEGELTPILVQMVKSANMNGLLDSDSDSLSSCQHRVKARLREIMQKDANFGEEDFEKLAPTGSISLVKSMSIIQNPVEICDRVFALIESLTSQIQKCLEDPKSADLQLYHSETLELMLQRWRKLEQDFRLKNRRYDISKIPDIYDCVKYDVQHNAALKLEGTSELFRLSKSLADVVIPQEYGIKKQEKLEIAVGFCLPLIRKIQLDLQRTHEDESVNKLHPLYSRGVLSPGRHVRTRLYFTSESHVHSLLSIFRYGGLLDESKDPQWQRAMDYLSAISELNYMTQIVIMLYEDNNKDPSSEERFHVELHFSPGVKGCEEDGSAPAGSGFRPASAEKEAKKPEEGSLEELAKPKAIVEMDQAQHLSSPPLEPIYVQRRSPLIRNRKTGSMEVLSESSSKAGGYRLFSYSRHSSEVKQSGLGFEGCSMVPSIYPLETLHNSLSLRQVNSFLTAVSRTCSTSTPHPGAAPVLLDSLMESQGPGEDLTPQQILSSSLPLRPRSDKPPWYSSGPSSTVSSAGPSSPTSSVESCPRFSFVSQTSKERLAGPMEGSQPGNNGAFREKGDEQSLAREASAQEEKEETESGGQAATTILQKGLEGGEEAASPQEEEEVAAVVAGEESEQLPAALELLEVRSSRGAREGQASEGRREVDLPEEEEEEEAAAAETGSGEATWEEALLSPFLPVGEST</sequence>
<feature type="compositionally biased region" description="Acidic residues" evidence="16">
    <location>
        <begin position="1246"/>
        <end position="1256"/>
    </location>
</feature>
<dbReference type="GO" id="GO:0033857">
    <property type="term" value="F:5-diphosphoinositol pentakisphosphate 1-kinase activity"/>
    <property type="evidence" value="ECO:0007669"/>
    <property type="project" value="TreeGrafter"/>
</dbReference>
<keyword evidence="7 15" id="KW-0808">Transferase</keyword>
<evidence type="ECO:0000256" key="9">
    <source>
        <dbReference type="ARBA" id="ARBA00022777"/>
    </source>
</evidence>
<feature type="region of interest" description="Disordered" evidence="16">
    <location>
        <begin position="911"/>
        <end position="942"/>
    </location>
</feature>
<evidence type="ECO:0000256" key="2">
    <source>
        <dbReference type="ARBA" id="ARBA00004514"/>
    </source>
</evidence>
<evidence type="ECO:0000256" key="13">
    <source>
        <dbReference type="ARBA" id="ARBA00034629"/>
    </source>
</evidence>
<comment type="catalytic activity">
    <reaction evidence="13">
        <text>1D-myo-inositol hexakisphosphate + ATP = 1-diphospho-1D-myo-inositol 2,3,4,5,6-pentakisphosphate + ADP</text>
        <dbReference type="Rhea" id="RHEA:37459"/>
        <dbReference type="ChEBI" id="CHEBI:30616"/>
        <dbReference type="ChEBI" id="CHEBI:58130"/>
        <dbReference type="ChEBI" id="CHEBI:74946"/>
        <dbReference type="ChEBI" id="CHEBI:456216"/>
        <dbReference type="EC" id="2.7.4.24"/>
    </reaction>
    <physiologicalReaction direction="left-to-right" evidence="13">
        <dbReference type="Rhea" id="RHEA:37460"/>
    </physiologicalReaction>
</comment>
<feature type="compositionally biased region" description="Basic and acidic residues" evidence="16">
    <location>
        <begin position="929"/>
        <end position="942"/>
    </location>
</feature>
<dbReference type="Proteomes" id="UP000472272">
    <property type="component" value="Chromosome 14"/>
</dbReference>
<evidence type="ECO:0000256" key="15">
    <source>
        <dbReference type="RuleBase" id="RU365032"/>
    </source>
</evidence>
<evidence type="ECO:0000256" key="16">
    <source>
        <dbReference type="SAM" id="MobiDB-lite"/>
    </source>
</evidence>
<keyword evidence="4" id="KW-1003">Cell membrane</keyword>
<feature type="compositionally biased region" description="Low complexity" evidence="16">
    <location>
        <begin position="1102"/>
        <end position="1123"/>
    </location>
</feature>
<evidence type="ECO:0000256" key="12">
    <source>
        <dbReference type="ARBA" id="ARBA00033696"/>
    </source>
</evidence>
<dbReference type="InterPro" id="IPR000560">
    <property type="entry name" value="His_Pase_clade-2"/>
</dbReference>
<dbReference type="FunFam" id="3.30.470.20:FF:000003">
    <property type="entry name" value="Inositol hexakisphosphate and diphosphoinositol-pentakisphosphate kinase"/>
    <property type="match status" value="1"/>
</dbReference>
<dbReference type="PANTHER" id="PTHR12750">
    <property type="entry name" value="DIPHOSPHOINOSITOL PENTAKISPHOSPHATE KINASE"/>
    <property type="match status" value="1"/>
</dbReference>
<keyword evidence="8 15" id="KW-0547">Nucleotide-binding</keyword>
<gene>
    <name evidence="18" type="primary">PPIP5K1</name>
</gene>
<dbReference type="Gene3D" id="3.30.470.20">
    <property type="entry name" value="ATP-grasp fold, B domain"/>
    <property type="match status" value="1"/>
</dbReference>
<keyword evidence="5 15" id="KW-0963">Cytoplasm</keyword>